<evidence type="ECO:0000256" key="9">
    <source>
        <dbReference type="SAM" id="Phobius"/>
    </source>
</evidence>
<reference evidence="10 11" key="2">
    <citation type="journal article" date="2011" name="Stand. Genomic Sci.">
        <title>Complete genome sequence of Isosphaera pallida type strain (IS1B).</title>
        <authorList>
            <consortium name="US DOE Joint Genome Institute (JGI-PGF)"/>
            <person name="Goker M."/>
            <person name="Cleland D."/>
            <person name="Saunders E."/>
            <person name="Lapidus A."/>
            <person name="Nolan M."/>
            <person name="Lucas S."/>
            <person name="Hammon N."/>
            <person name="Deshpande S."/>
            <person name="Cheng J.F."/>
            <person name="Tapia R."/>
            <person name="Han C."/>
            <person name="Goodwin L."/>
            <person name="Pitluck S."/>
            <person name="Liolios K."/>
            <person name="Pagani I."/>
            <person name="Ivanova N."/>
            <person name="Mavromatis K."/>
            <person name="Pati A."/>
            <person name="Chen A."/>
            <person name="Palaniappan K."/>
            <person name="Land M."/>
            <person name="Hauser L."/>
            <person name="Chang Y.J."/>
            <person name="Jeffries C.D."/>
            <person name="Detter J.C."/>
            <person name="Beck B."/>
            <person name="Woyke T."/>
            <person name="Bristow J."/>
            <person name="Eisen J.A."/>
            <person name="Markowitz V."/>
            <person name="Hugenholtz P."/>
            <person name="Kyrpides N.C."/>
            <person name="Klenk H.P."/>
        </authorList>
    </citation>
    <scope>NUCLEOTIDE SEQUENCE [LARGE SCALE GENOMIC DNA]</scope>
    <source>
        <strain evidence="11">ATCC 43644 / DSM 9630 / IS1B</strain>
    </source>
</reference>
<protein>
    <submittedName>
        <fullName evidence="10">Arsenical-resistance protein</fullName>
    </submittedName>
</protein>
<dbReference type="NCBIfam" id="TIGR00832">
    <property type="entry name" value="acr3"/>
    <property type="match status" value="1"/>
</dbReference>
<evidence type="ECO:0000313" key="10">
    <source>
        <dbReference type="EMBL" id="ADV63142.1"/>
    </source>
</evidence>
<dbReference type="GO" id="GO:0015297">
    <property type="term" value="F:antiporter activity"/>
    <property type="evidence" value="ECO:0007669"/>
    <property type="project" value="UniProtKB-UniRule"/>
</dbReference>
<dbReference type="InterPro" id="IPR002657">
    <property type="entry name" value="BilAc:Na_symport/Acr3"/>
</dbReference>
<proteinExistence type="inferred from homology"/>
<dbReference type="STRING" id="575540.Isop_2571"/>
<feature type="transmembrane region" description="Helical" evidence="9">
    <location>
        <begin position="330"/>
        <end position="353"/>
    </location>
</feature>
<feature type="transmembrane region" description="Helical" evidence="9">
    <location>
        <begin position="298"/>
        <end position="324"/>
    </location>
</feature>
<dbReference type="Pfam" id="PF01758">
    <property type="entry name" value="SBF"/>
    <property type="match status" value="1"/>
</dbReference>
<keyword evidence="3 8" id="KW-0813">Transport</keyword>
<sequence length="373" mass="40121">MNQAVSTPPVSPAARMNPFERYLTLWVAFCMVIGVGLGRLAPGAMQTLRGLEFGENSQINAPIAVLIWLMITPMMMKVDFGSIVNVGRRPRGLFITLFVNWLVKPFSMALLGWIFFQNLFQSLGWINPDLANQYTAGVIILAAAPCTAMVFVWSQLSDGDPAYTLVQVSVNDLIMLIAFAPIVRWLVSGASGLEVPFQVLLMSVLVFIVIPLTVGILLRKLLISSRGSAWFEGVFLARFQPVTILALLGMLVLIFAFQADNLLANPFHVALIAVPIVIQVYFNSGLTYGLMKVLGVPYAVAAPGALIGASNFFELAVATAIALFGPESGAALATVVGVLVEVPVMLSVCAVCVRTKGWFAQERLAADGADPTV</sequence>
<evidence type="ECO:0000256" key="7">
    <source>
        <dbReference type="ARBA" id="ARBA00023136"/>
    </source>
</evidence>
<organism evidence="10 11">
    <name type="scientific">Isosphaera pallida (strain ATCC 43644 / DSM 9630 / IS1B)</name>
    <dbReference type="NCBI Taxonomy" id="575540"/>
    <lineage>
        <taxon>Bacteria</taxon>
        <taxon>Pseudomonadati</taxon>
        <taxon>Planctomycetota</taxon>
        <taxon>Planctomycetia</taxon>
        <taxon>Isosphaerales</taxon>
        <taxon>Isosphaeraceae</taxon>
        <taxon>Isosphaera</taxon>
    </lineage>
</organism>
<dbReference type="InParanoid" id="E8QYE7"/>
<keyword evidence="11" id="KW-1185">Reference proteome</keyword>
<feature type="transmembrane region" description="Helical" evidence="9">
    <location>
        <begin position="199"/>
        <end position="218"/>
    </location>
</feature>
<evidence type="ECO:0000256" key="5">
    <source>
        <dbReference type="ARBA" id="ARBA00022692"/>
    </source>
</evidence>
<dbReference type="PANTHER" id="PTHR43057">
    <property type="entry name" value="ARSENITE EFFLUX TRANSPORTER"/>
    <property type="match status" value="1"/>
</dbReference>
<feature type="transmembrane region" description="Helical" evidence="9">
    <location>
        <begin position="61"/>
        <end position="80"/>
    </location>
</feature>
<evidence type="ECO:0000256" key="8">
    <source>
        <dbReference type="PIRNR" id="PIRNR005508"/>
    </source>
</evidence>
<evidence type="ECO:0000313" key="11">
    <source>
        <dbReference type="Proteomes" id="UP000008631"/>
    </source>
</evidence>
<dbReference type="AlphaFoldDB" id="E8QYE7"/>
<feature type="transmembrane region" description="Helical" evidence="9">
    <location>
        <begin position="239"/>
        <end position="257"/>
    </location>
</feature>
<feature type="transmembrane region" description="Helical" evidence="9">
    <location>
        <begin position="92"/>
        <end position="114"/>
    </location>
</feature>
<dbReference type="GO" id="GO:0015105">
    <property type="term" value="F:arsenite transmembrane transporter activity"/>
    <property type="evidence" value="ECO:0007669"/>
    <property type="project" value="TreeGrafter"/>
</dbReference>
<evidence type="ECO:0000256" key="6">
    <source>
        <dbReference type="ARBA" id="ARBA00022989"/>
    </source>
</evidence>
<dbReference type="InterPro" id="IPR004706">
    <property type="entry name" value="Arsenical-R_Acr3"/>
</dbReference>
<dbReference type="KEGG" id="ipa:Isop_2571"/>
<comment type="subcellular location">
    <subcellularLocation>
        <location evidence="1 8">Cell membrane</location>
        <topology evidence="1 8">Multi-pass membrane protein</topology>
    </subcellularLocation>
</comment>
<name>E8QYE7_ISOPI</name>
<dbReference type="Proteomes" id="UP000008631">
    <property type="component" value="Chromosome"/>
</dbReference>
<feature type="transmembrane region" description="Helical" evidence="9">
    <location>
        <begin position="134"/>
        <end position="153"/>
    </location>
</feature>
<reference key="1">
    <citation type="submission" date="2010-11" db="EMBL/GenBank/DDBJ databases">
        <title>The complete sequence of chromosome of Isophaera pallida ATCC 43644.</title>
        <authorList>
            <consortium name="US DOE Joint Genome Institute (JGI-PGF)"/>
            <person name="Lucas S."/>
            <person name="Copeland A."/>
            <person name="Lapidus A."/>
            <person name="Bruce D."/>
            <person name="Goodwin L."/>
            <person name="Pitluck S."/>
            <person name="Kyrpides N."/>
            <person name="Mavromatis K."/>
            <person name="Pagani I."/>
            <person name="Ivanova N."/>
            <person name="Saunders E."/>
            <person name="Brettin T."/>
            <person name="Detter J.C."/>
            <person name="Han C."/>
            <person name="Tapia R."/>
            <person name="Land M."/>
            <person name="Hauser L."/>
            <person name="Markowitz V."/>
            <person name="Cheng J.-F."/>
            <person name="Hugenholtz P."/>
            <person name="Woyke T."/>
            <person name="Wu D."/>
            <person name="Eisen J.A."/>
        </authorList>
    </citation>
    <scope>NUCLEOTIDE SEQUENCE</scope>
    <source>
        <strain>ATCC 43644</strain>
    </source>
</reference>
<dbReference type="EMBL" id="CP002353">
    <property type="protein sequence ID" value="ADV63142.1"/>
    <property type="molecule type" value="Genomic_DNA"/>
</dbReference>
<evidence type="ECO:0000256" key="3">
    <source>
        <dbReference type="ARBA" id="ARBA00022448"/>
    </source>
</evidence>
<feature type="transmembrane region" description="Helical" evidence="9">
    <location>
        <begin position="269"/>
        <end position="291"/>
    </location>
</feature>
<dbReference type="Gene3D" id="1.20.1530.20">
    <property type="match status" value="1"/>
</dbReference>
<dbReference type="OrthoDB" id="9771457at2"/>
<accession>E8QYE7</accession>
<dbReference type="RefSeq" id="WP_013565430.1">
    <property type="nucleotide sequence ID" value="NC_014962.1"/>
</dbReference>
<dbReference type="PANTHER" id="PTHR43057:SF1">
    <property type="entry name" value="ARSENICAL-RESISTANCE PROTEIN 3"/>
    <property type="match status" value="1"/>
</dbReference>
<comment type="similarity">
    <text evidence="2 8">Belongs to the arsenical resistance-3 (ACR3) (TC 2.A.59) family.</text>
</comment>
<keyword evidence="6 8" id="KW-1133">Transmembrane helix</keyword>
<dbReference type="InterPro" id="IPR038770">
    <property type="entry name" value="Na+/solute_symporter_sf"/>
</dbReference>
<dbReference type="PIRSF" id="PIRSF005508">
    <property type="entry name" value="Acr3"/>
    <property type="match status" value="1"/>
</dbReference>
<evidence type="ECO:0000256" key="4">
    <source>
        <dbReference type="ARBA" id="ARBA00022475"/>
    </source>
</evidence>
<feature type="transmembrane region" description="Helical" evidence="9">
    <location>
        <begin position="165"/>
        <end position="187"/>
    </location>
</feature>
<keyword evidence="5 8" id="KW-0812">Transmembrane</keyword>
<dbReference type="HOGENOM" id="CLU_022869_0_2_0"/>
<dbReference type="eggNOG" id="COG0798">
    <property type="taxonomic scope" value="Bacteria"/>
</dbReference>
<evidence type="ECO:0000256" key="2">
    <source>
        <dbReference type="ARBA" id="ARBA00010110"/>
    </source>
</evidence>
<gene>
    <name evidence="10" type="ordered locus">Isop_2571</name>
</gene>
<feature type="transmembrane region" description="Helical" evidence="9">
    <location>
        <begin position="22"/>
        <end position="41"/>
    </location>
</feature>
<dbReference type="GO" id="GO:0015104">
    <property type="term" value="F:antimonite transmembrane transporter activity"/>
    <property type="evidence" value="ECO:0007669"/>
    <property type="project" value="TreeGrafter"/>
</dbReference>
<keyword evidence="4 8" id="KW-1003">Cell membrane</keyword>
<evidence type="ECO:0000256" key="1">
    <source>
        <dbReference type="ARBA" id="ARBA00004651"/>
    </source>
</evidence>
<dbReference type="GO" id="GO:0005886">
    <property type="term" value="C:plasma membrane"/>
    <property type="evidence" value="ECO:0007669"/>
    <property type="project" value="UniProtKB-SubCell"/>
</dbReference>
<keyword evidence="7 8" id="KW-0472">Membrane</keyword>